<keyword evidence="4" id="KW-0288">FMN</keyword>
<evidence type="ECO:0000313" key="9">
    <source>
        <dbReference type="Proteomes" id="UP001149090"/>
    </source>
</evidence>
<dbReference type="PANTHER" id="PTHR43673:SF2">
    <property type="entry name" value="NITROREDUCTASE"/>
    <property type="match status" value="1"/>
</dbReference>
<dbReference type="AlphaFoldDB" id="A0A9Q0L8G6"/>
<evidence type="ECO:0000256" key="3">
    <source>
        <dbReference type="ARBA" id="ARBA00022630"/>
    </source>
</evidence>
<comment type="cofactor">
    <cofactor evidence="1">
        <name>FMN</name>
        <dbReference type="ChEBI" id="CHEBI:58210"/>
    </cofactor>
</comment>
<dbReference type="InterPro" id="IPR029479">
    <property type="entry name" value="Nitroreductase"/>
</dbReference>
<evidence type="ECO:0000256" key="1">
    <source>
        <dbReference type="ARBA" id="ARBA00001917"/>
    </source>
</evidence>
<dbReference type="GO" id="GO:0016491">
    <property type="term" value="F:oxidoreductase activity"/>
    <property type="evidence" value="ECO:0007669"/>
    <property type="project" value="UniProtKB-KW"/>
</dbReference>
<keyword evidence="6" id="KW-0732">Signal</keyword>
<dbReference type="PANTHER" id="PTHR43673">
    <property type="entry name" value="NAD(P)H NITROREDUCTASE YDGI-RELATED"/>
    <property type="match status" value="1"/>
</dbReference>
<comment type="caution">
    <text evidence="8">The sequence shown here is derived from an EMBL/GenBank/DDBJ whole genome shotgun (WGS) entry which is preliminary data.</text>
</comment>
<keyword evidence="3" id="KW-0285">Flavoprotein</keyword>
<dbReference type="Pfam" id="PF00881">
    <property type="entry name" value="Nitroreductase"/>
    <property type="match status" value="1"/>
</dbReference>
<proteinExistence type="inferred from homology"/>
<dbReference type="SUPFAM" id="SSF55469">
    <property type="entry name" value="FMN-dependent nitroreductase-like"/>
    <property type="match status" value="1"/>
</dbReference>
<comment type="similarity">
    <text evidence="2">Belongs to the nitroreductase family.</text>
</comment>
<dbReference type="Gene3D" id="3.40.109.10">
    <property type="entry name" value="NADH Oxidase"/>
    <property type="match status" value="1"/>
</dbReference>
<dbReference type="Proteomes" id="UP001149090">
    <property type="component" value="Unassembled WGS sequence"/>
</dbReference>
<dbReference type="OrthoDB" id="41362at2759"/>
<protein>
    <submittedName>
        <fullName evidence="8">Nad(P)h nitroreductase ydgi-related</fullName>
    </submittedName>
</protein>
<name>A0A9Q0L8G6_ANAIG</name>
<keyword evidence="9" id="KW-1185">Reference proteome</keyword>
<dbReference type="InterPro" id="IPR000415">
    <property type="entry name" value="Nitroreductase-like"/>
</dbReference>
<feature type="domain" description="Nitroreductase" evidence="7">
    <location>
        <begin position="87"/>
        <end position="228"/>
    </location>
</feature>
<dbReference type="CDD" id="cd02136">
    <property type="entry name" value="PnbA_NfnB-like"/>
    <property type="match status" value="1"/>
</dbReference>
<sequence>MKKIYFLLLIFIFTFSVKTECSDYTDCESCIADANCGYYADIRNQTQPYKYTCVEGTEFNCADPSCETEPHLYFHNYCPIDVEWFESRRAIRKYLPVPISHEIILDIITYGTWAPSAMDYQPWRFYVVENSTLITEISDYIVKVANGSCPPHVFYEAPIVIFIFTLNSCPGFSDVDVGVALQNVLLSAYSYGLATCPIGFSRLGEPLIREVVGAGEDEVFSMGVTLGHPAITAVHTRRPPYIKYID</sequence>
<accession>A0A9Q0L8G6</accession>
<evidence type="ECO:0000313" key="8">
    <source>
        <dbReference type="EMBL" id="KAJ5068272.1"/>
    </source>
</evidence>
<evidence type="ECO:0000256" key="5">
    <source>
        <dbReference type="ARBA" id="ARBA00023002"/>
    </source>
</evidence>
<evidence type="ECO:0000259" key="7">
    <source>
        <dbReference type="Pfam" id="PF00881"/>
    </source>
</evidence>
<feature type="signal peptide" evidence="6">
    <location>
        <begin position="1"/>
        <end position="19"/>
    </location>
</feature>
<gene>
    <name evidence="8" type="ORF">M0811_12384</name>
</gene>
<keyword evidence="5" id="KW-0560">Oxidoreductase</keyword>
<feature type="chain" id="PRO_5040285270" evidence="6">
    <location>
        <begin position="20"/>
        <end position="246"/>
    </location>
</feature>
<evidence type="ECO:0000256" key="6">
    <source>
        <dbReference type="SAM" id="SignalP"/>
    </source>
</evidence>
<organism evidence="8 9">
    <name type="scientific">Anaeramoeba ignava</name>
    <name type="common">Anaerobic marine amoeba</name>
    <dbReference type="NCBI Taxonomy" id="1746090"/>
    <lineage>
        <taxon>Eukaryota</taxon>
        <taxon>Metamonada</taxon>
        <taxon>Anaeramoebidae</taxon>
        <taxon>Anaeramoeba</taxon>
    </lineage>
</organism>
<reference evidence="8" key="1">
    <citation type="submission" date="2022-10" db="EMBL/GenBank/DDBJ databases">
        <title>Novel sulphate-reducing endosymbionts in the free-living metamonad Anaeramoeba.</title>
        <authorList>
            <person name="Jerlstrom-Hultqvist J."/>
            <person name="Cepicka I."/>
            <person name="Gallot-Lavallee L."/>
            <person name="Salas-Leiva D."/>
            <person name="Curtis B.A."/>
            <person name="Zahonova K."/>
            <person name="Pipaliya S."/>
            <person name="Dacks J."/>
            <person name="Roger A.J."/>
        </authorList>
    </citation>
    <scope>NUCLEOTIDE SEQUENCE</scope>
    <source>
        <strain evidence="8">BMAN</strain>
    </source>
</reference>
<dbReference type="EMBL" id="JAPDFW010000117">
    <property type="protein sequence ID" value="KAJ5068272.1"/>
    <property type="molecule type" value="Genomic_DNA"/>
</dbReference>
<evidence type="ECO:0000256" key="2">
    <source>
        <dbReference type="ARBA" id="ARBA00007118"/>
    </source>
</evidence>
<evidence type="ECO:0000256" key="4">
    <source>
        <dbReference type="ARBA" id="ARBA00022643"/>
    </source>
</evidence>